<name>A0ABU5QDP0_9BACT</name>
<sequence length="262" mass="29519">MKNPNLLIIINLIAFIAVLVMNTLANSLPLNGHTPGQLSDMYPNLFVPAGITFSIWGVIYTWLLVFMGIQVVALFSKTVSEKVFPWVLRLGNYFVQSSLLNIAWLFAWHWQLMGLSVLIMFCLLATLLHTSIAVGIGNAKYNTQEKWLVHAPFGIYLGWISIATIANITAFLVSIKWQAWGISEFHWTTTMIIIGTVIALFVVVIRNNIFYGMAVIWALIGITIKRENIADPISMAIIPYTEVCIIVLIIGIVFRLKKWLSY</sequence>
<feature type="transmembrane region" description="Helical" evidence="1">
    <location>
        <begin position="87"/>
        <end position="107"/>
    </location>
</feature>
<evidence type="ECO:0000256" key="1">
    <source>
        <dbReference type="SAM" id="Phobius"/>
    </source>
</evidence>
<feature type="transmembrane region" description="Helical" evidence="1">
    <location>
        <begin position="7"/>
        <end position="25"/>
    </location>
</feature>
<feature type="transmembrane region" description="Helical" evidence="1">
    <location>
        <begin position="113"/>
        <end position="136"/>
    </location>
</feature>
<gene>
    <name evidence="2" type="ORF">VB248_17610</name>
</gene>
<dbReference type="PANTHER" id="PTHR33802">
    <property type="entry name" value="SI:CH211-161H7.5-RELATED"/>
    <property type="match status" value="1"/>
</dbReference>
<evidence type="ECO:0000313" key="3">
    <source>
        <dbReference type="Proteomes" id="UP001302949"/>
    </source>
</evidence>
<keyword evidence="3" id="KW-1185">Reference proteome</keyword>
<feature type="transmembrane region" description="Helical" evidence="1">
    <location>
        <begin position="209"/>
        <end position="225"/>
    </location>
</feature>
<dbReference type="RefSeq" id="WP_323298129.1">
    <property type="nucleotide sequence ID" value="NZ_JAYFUM010000022.1"/>
</dbReference>
<comment type="caution">
    <text evidence="2">The sequence shown here is derived from an EMBL/GenBank/DDBJ whole genome shotgun (WGS) entry which is preliminary data.</text>
</comment>
<feature type="transmembrane region" description="Helical" evidence="1">
    <location>
        <begin position="45"/>
        <end position="75"/>
    </location>
</feature>
<dbReference type="Proteomes" id="UP001302949">
    <property type="component" value="Unassembled WGS sequence"/>
</dbReference>
<evidence type="ECO:0000313" key="2">
    <source>
        <dbReference type="EMBL" id="MEA5140973.1"/>
    </source>
</evidence>
<feature type="transmembrane region" description="Helical" evidence="1">
    <location>
        <begin position="185"/>
        <end position="204"/>
    </location>
</feature>
<dbReference type="PANTHER" id="PTHR33802:SF1">
    <property type="entry name" value="XK-RELATED PROTEIN"/>
    <property type="match status" value="1"/>
</dbReference>
<dbReference type="InterPro" id="IPR038330">
    <property type="entry name" value="TspO/MBR-related_sf"/>
</dbReference>
<protein>
    <recommendedName>
        <fullName evidence="4">Lantibiotic ABC transporter permease</fullName>
    </recommendedName>
</protein>
<feature type="transmembrane region" description="Helical" evidence="1">
    <location>
        <begin position="148"/>
        <end position="173"/>
    </location>
</feature>
<keyword evidence="1" id="KW-0472">Membrane</keyword>
<dbReference type="Gene3D" id="1.20.1260.100">
    <property type="entry name" value="TspO/MBR protein"/>
    <property type="match status" value="1"/>
</dbReference>
<keyword evidence="1" id="KW-0812">Transmembrane</keyword>
<organism evidence="2 3">
    <name type="scientific">Arcicella rigui</name>
    <dbReference type="NCBI Taxonomy" id="797020"/>
    <lineage>
        <taxon>Bacteria</taxon>
        <taxon>Pseudomonadati</taxon>
        <taxon>Bacteroidota</taxon>
        <taxon>Cytophagia</taxon>
        <taxon>Cytophagales</taxon>
        <taxon>Flectobacillaceae</taxon>
        <taxon>Arcicella</taxon>
    </lineage>
</organism>
<feature type="transmembrane region" description="Helical" evidence="1">
    <location>
        <begin position="237"/>
        <end position="256"/>
    </location>
</feature>
<keyword evidence="1" id="KW-1133">Transmembrane helix</keyword>
<reference evidence="2 3" key="1">
    <citation type="submission" date="2023-12" db="EMBL/GenBank/DDBJ databases">
        <title>Novel species of the genus Arcicella isolated from rivers.</title>
        <authorList>
            <person name="Lu H."/>
        </authorList>
    </citation>
    <scope>NUCLEOTIDE SEQUENCE [LARGE SCALE GENOMIC DNA]</scope>
    <source>
        <strain evidence="2 3">KCTC 23307</strain>
    </source>
</reference>
<dbReference type="EMBL" id="JAYFUM010000022">
    <property type="protein sequence ID" value="MEA5140973.1"/>
    <property type="molecule type" value="Genomic_DNA"/>
</dbReference>
<accession>A0ABU5QDP0</accession>
<proteinExistence type="predicted"/>
<evidence type="ECO:0008006" key="4">
    <source>
        <dbReference type="Google" id="ProtNLM"/>
    </source>
</evidence>